<evidence type="ECO:0000256" key="4">
    <source>
        <dbReference type="ARBA" id="ARBA00022614"/>
    </source>
</evidence>
<dbReference type="FunFam" id="3.80.10.10:FF:000356">
    <property type="entry name" value="LRR receptor-like serine/threonine-protein kinase"/>
    <property type="match status" value="1"/>
</dbReference>
<evidence type="ECO:0000256" key="2">
    <source>
        <dbReference type="ARBA" id="ARBA00009592"/>
    </source>
</evidence>
<evidence type="ECO:0000256" key="10">
    <source>
        <dbReference type="ARBA" id="ARBA00023170"/>
    </source>
</evidence>
<name>A0A6A6M6K1_HEVBR</name>
<comment type="caution">
    <text evidence="14">The sequence shown here is derived from an EMBL/GenBank/DDBJ whole genome shotgun (WGS) entry which is preliminary data.</text>
</comment>
<dbReference type="Pfam" id="PF08263">
    <property type="entry name" value="LRRNT_2"/>
    <property type="match status" value="1"/>
</dbReference>
<evidence type="ECO:0000256" key="8">
    <source>
        <dbReference type="ARBA" id="ARBA00022989"/>
    </source>
</evidence>
<dbReference type="InterPro" id="IPR046956">
    <property type="entry name" value="RLP23-like"/>
</dbReference>
<dbReference type="FunFam" id="3.80.10.10:FF:000383">
    <property type="entry name" value="Leucine-rich repeat receptor protein kinase EMS1"/>
    <property type="match status" value="1"/>
</dbReference>
<dbReference type="PANTHER" id="PTHR48063:SF29">
    <property type="entry name" value="LRR RECEPTOR-LIKE KINASE FAMILY PROTEIN"/>
    <property type="match status" value="1"/>
</dbReference>
<evidence type="ECO:0000256" key="11">
    <source>
        <dbReference type="ARBA" id="ARBA00023180"/>
    </source>
</evidence>
<keyword evidence="8" id="KW-1133">Transmembrane helix</keyword>
<organism evidence="14 15">
    <name type="scientific">Hevea brasiliensis</name>
    <name type="common">Para rubber tree</name>
    <name type="synonym">Siphonia brasiliensis</name>
    <dbReference type="NCBI Taxonomy" id="3981"/>
    <lineage>
        <taxon>Eukaryota</taxon>
        <taxon>Viridiplantae</taxon>
        <taxon>Streptophyta</taxon>
        <taxon>Embryophyta</taxon>
        <taxon>Tracheophyta</taxon>
        <taxon>Spermatophyta</taxon>
        <taxon>Magnoliopsida</taxon>
        <taxon>eudicotyledons</taxon>
        <taxon>Gunneridae</taxon>
        <taxon>Pentapetalae</taxon>
        <taxon>rosids</taxon>
        <taxon>fabids</taxon>
        <taxon>Malpighiales</taxon>
        <taxon>Euphorbiaceae</taxon>
        <taxon>Crotonoideae</taxon>
        <taxon>Micrandreae</taxon>
        <taxon>Hevea</taxon>
    </lineage>
</organism>
<dbReference type="Gene3D" id="3.80.10.10">
    <property type="entry name" value="Ribonuclease Inhibitor"/>
    <property type="match status" value="3"/>
</dbReference>
<evidence type="ECO:0000256" key="5">
    <source>
        <dbReference type="ARBA" id="ARBA00022692"/>
    </source>
</evidence>
<accession>A0A6A6M6K1</accession>
<keyword evidence="3" id="KW-1003">Cell membrane</keyword>
<dbReference type="InterPro" id="IPR013210">
    <property type="entry name" value="LRR_N_plant-typ"/>
</dbReference>
<dbReference type="GO" id="GO:0005886">
    <property type="term" value="C:plasma membrane"/>
    <property type="evidence" value="ECO:0007669"/>
    <property type="project" value="UniProtKB-SubCell"/>
</dbReference>
<evidence type="ECO:0000256" key="3">
    <source>
        <dbReference type="ARBA" id="ARBA00022475"/>
    </source>
</evidence>
<evidence type="ECO:0000256" key="7">
    <source>
        <dbReference type="ARBA" id="ARBA00022737"/>
    </source>
</evidence>
<evidence type="ECO:0000259" key="13">
    <source>
        <dbReference type="Pfam" id="PF23598"/>
    </source>
</evidence>
<dbReference type="InterPro" id="IPR055414">
    <property type="entry name" value="LRR_R13L4/SHOC2-like"/>
</dbReference>
<keyword evidence="9" id="KW-0472">Membrane</keyword>
<dbReference type="InterPro" id="IPR003591">
    <property type="entry name" value="Leu-rich_rpt_typical-subtyp"/>
</dbReference>
<dbReference type="AlphaFoldDB" id="A0A6A6M6K1"/>
<feature type="domain" description="Disease resistance R13L4/SHOC-2-like LRR" evidence="13">
    <location>
        <begin position="123"/>
        <end position="318"/>
    </location>
</feature>
<evidence type="ECO:0000259" key="12">
    <source>
        <dbReference type="Pfam" id="PF08263"/>
    </source>
</evidence>
<gene>
    <name evidence="14" type="ORF">GH714_037004</name>
</gene>
<keyword evidence="4" id="KW-0433">Leucine-rich repeat</keyword>
<comment type="similarity">
    <text evidence="2">Belongs to the RLP family.</text>
</comment>
<dbReference type="SUPFAM" id="SSF52058">
    <property type="entry name" value="L domain-like"/>
    <property type="match status" value="1"/>
</dbReference>
<sequence length="376" mass="42044">MFDSLEATKLTPTFNNFTTSPCFEVERNALIQFKNGLNDPSGRLSSWVGENCCQWKGVGCSRKRGNIISLNLRNPYNLPCPECLLSDTEAEVYELSCLGDLSSNIIGSDIIKLVDGLSECSNNTLEELDLQNNNFNGQIPESLGNLTRLRSLDLSGNSFSGLIPSSIRTLSFLERLHLSSNELNGSIPEWIGQLKALTSLDLHKNSFSGPIPSSIRTLSLLEELFLSSNELNGTIPEGIGQLKALTSLQLYANSWEDKISEIHFLRLKRLKYFSLSSRNKSLAFEVRQEWIPPFSLETIIITHCLVGPTFPSWLKTQKELIEIDLSKVGISDTVPGWFWKLTPQIQRLHLTSNQLHGMLPKSIEIFTGDGDGEFKF</sequence>
<dbReference type="Proteomes" id="UP000467840">
    <property type="component" value="Chromosome 9"/>
</dbReference>
<evidence type="ECO:0000256" key="9">
    <source>
        <dbReference type="ARBA" id="ARBA00023136"/>
    </source>
</evidence>
<dbReference type="InterPro" id="IPR032675">
    <property type="entry name" value="LRR_dom_sf"/>
</dbReference>
<evidence type="ECO:0000256" key="1">
    <source>
        <dbReference type="ARBA" id="ARBA00004251"/>
    </source>
</evidence>
<keyword evidence="11" id="KW-0325">Glycoprotein</keyword>
<keyword evidence="10" id="KW-0675">Receptor</keyword>
<keyword evidence="6" id="KW-0732">Signal</keyword>
<evidence type="ECO:0000256" key="6">
    <source>
        <dbReference type="ARBA" id="ARBA00022729"/>
    </source>
</evidence>
<protein>
    <submittedName>
        <fullName evidence="14">Uncharacterized protein</fullName>
    </submittedName>
</protein>
<reference evidence="14 15" key="1">
    <citation type="journal article" date="2020" name="Mol. Plant">
        <title>The Chromosome-Based Rubber Tree Genome Provides New Insights into Spurge Genome Evolution and Rubber Biosynthesis.</title>
        <authorList>
            <person name="Liu J."/>
            <person name="Shi C."/>
            <person name="Shi C.C."/>
            <person name="Li W."/>
            <person name="Zhang Q.J."/>
            <person name="Zhang Y."/>
            <person name="Li K."/>
            <person name="Lu H.F."/>
            <person name="Shi C."/>
            <person name="Zhu S.T."/>
            <person name="Xiao Z.Y."/>
            <person name="Nan H."/>
            <person name="Yue Y."/>
            <person name="Zhu X.G."/>
            <person name="Wu Y."/>
            <person name="Hong X.N."/>
            <person name="Fan G.Y."/>
            <person name="Tong Y."/>
            <person name="Zhang D."/>
            <person name="Mao C.L."/>
            <person name="Liu Y.L."/>
            <person name="Hao S.J."/>
            <person name="Liu W.Q."/>
            <person name="Lv M.Q."/>
            <person name="Zhang H.B."/>
            <person name="Liu Y."/>
            <person name="Hu-Tang G.R."/>
            <person name="Wang J.P."/>
            <person name="Wang J.H."/>
            <person name="Sun Y.H."/>
            <person name="Ni S.B."/>
            <person name="Chen W.B."/>
            <person name="Zhang X.C."/>
            <person name="Jiao Y.N."/>
            <person name="Eichler E.E."/>
            <person name="Li G.H."/>
            <person name="Liu X."/>
            <person name="Gao L.Z."/>
        </authorList>
    </citation>
    <scope>NUCLEOTIDE SEQUENCE [LARGE SCALE GENOMIC DNA]</scope>
    <source>
        <strain evidence="15">cv. GT1</strain>
        <tissue evidence="14">Leaf</tissue>
    </source>
</reference>
<comment type="subcellular location">
    <subcellularLocation>
        <location evidence="1">Cell membrane</location>
        <topology evidence="1">Single-pass type I membrane protein</topology>
    </subcellularLocation>
</comment>
<keyword evidence="5" id="KW-0812">Transmembrane</keyword>
<evidence type="ECO:0000313" key="15">
    <source>
        <dbReference type="Proteomes" id="UP000467840"/>
    </source>
</evidence>
<dbReference type="EMBL" id="JAAGAX010000008">
    <property type="protein sequence ID" value="KAF2308215.1"/>
    <property type="molecule type" value="Genomic_DNA"/>
</dbReference>
<feature type="domain" description="Leucine-rich repeat-containing N-terminal plant-type" evidence="12">
    <location>
        <begin position="26"/>
        <end position="61"/>
    </location>
</feature>
<keyword evidence="7" id="KW-0677">Repeat</keyword>
<dbReference type="Pfam" id="PF23598">
    <property type="entry name" value="LRR_14"/>
    <property type="match status" value="1"/>
</dbReference>
<keyword evidence="15" id="KW-1185">Reference proteome</keyword>
<dbReference type="PANTHER" id="PTHR48063">
    <property type="entry name" value="LRR RECEPTOR-LIKE KINASE"/>
    <property type="match status" value="1"/>
</dbReference>
<evidence type="ECO:0000313" key="14">
    <source>
        <dbReference type="EMBL" id="KAF2308215.1"/>
    </source>
</evidence>
<dbReference type="SMART" id="SM00369">
    <property type="entry name" value="LRR_TYP"/>
    <property type="match status" value="3"/>
</dbReference>
<proteinExistence type="inferred from homology"/>